<feature type="non-terminal residue" evidence="1">
    <location>
        <position position="45"/>
    </location>
</feature>
<comment type="caution">
    <text evidence="1">The sequence shown here is derived from an EMBL/GenBank/DDBJ whole genome shotgun (WGS) entry which is preliminary data.</text>
</comment>
<sequence>ESSIKNNKTQLVSSVQQFWNTTILNISEDLDGLSTLHWPNVIVLA</sequence>
<gene>
    <name evidence="1" type="ORF">IZO911_LOCUS45824</name>
</gene>
<accession>A0A815UHT8</accession>
<dbReference type="Proteomes" id="UP000663860">
    <property type="component" value="Unassembled WGS sequence"/>
</dbReference>
<name>A0A815UHT8_9BILA</name>
<protein>
    <submittedName>
        <fullName evidence="1">Uncharacterized protein</fullName>
    </submittedName>
</protein>
<evidence type="ECO:0000313" key="2">
    <source>
        <dbReference type="Proteomes" id="UP000663860"/>
    </source>
</evidence>
<evidence type="ECO:0000313" key="1">
    <source>
        <dbReference type="EMBL" id="CAF1520058.1"/>
    </source>
</evidence>
<dbReference type="EMBL" id="CAJNOE010005620">
    <property type="protein sequence ID" value="CAF1520058.1"/>
    <property type="molecule type" value="Genomic_DNA"/>
</dbReference>
<dbReference type="AlphaFoldDB" id="A0A815UHT8"/>
<organism evidence="1 2">
    <name type="scientific">Adineta steineri</name>
    <dbReference type="NCBI Taxonomy" id="433720"/>
    <lineage>
        <taxon>Eukaryota</taxon>
        <taxon>Metazoa</taxon>
        <taxon>Spiralia</taxon>
        <taxon>Gnathifera</taxon>
        <taxon>Rotifera</taxon>
        <taxon>Eurotatoria</taxon>
        <taxon>Bdelloidea</taxon>
        <taxon>Adinetida</taxon>
        <taxon>Adinetidae</taxon>
        <taxon>Adineta</taxon>
    </lineage>
</organism>
<proteinExistence type="predicted"/>
<feature type="non-terminal residue" evidence="1">
    <location>
        <position position="1"/>
    </location>
</feature>
<reference evidence="1" key="1">
    <citation type="submission" date="2021-02" db="EMBL/GenBank/DDBJ databases">
        <authorList>
            <person name="Nowell W R."/>
        </authorList>
    </citation>
    <scope>NUCLEOTIDE SEQUENCE</scope>
</reference>